<dbReference type="PANTHER" id="PTHR46825:SF7">
    <property type="entry name" value="D-ALANYL-D-ALANINE CARBOXYPEPTIDASE"/>
    <property type="match status" value="1"/>
</dbReference>
<dbReference type="SUPFAM" id="SSF56601">
    <property type="entry name" value="beta-lactamase/transpeptidase-like"/>
    <property type="match status" value="1"/>
</dbReference>
<evidence type="ECO:0000313" key="3">
    <source>
        <dbReference type="EMBL" id="ACZ83746.1"/>
    </source>
</evidence>
<evidence type="ECO:0000259" key="2">
    <source>
        <dbReference type="Pfam" id="PF00144"/>
    </source>
</evidence>
<accession>D2B633</accession>
<dbReference type="Gene3D" id="3.40.710.10">
    <property type="entry name" value="DD-peptidase/beta-lactamase superfamily"/>
    <property type="match status" value="1"/>
</dbReference>
<feature type="chain" id="PRO_5003028949" evidence="1">
    <location>
        <begin position="47"/>
        <end position="429"/>
    </location>
</feature>
<dbReference type="OrthoDB" id="3499702at2"/>
<proteinExistence type="predicted"/>
<dbReference type="RefSeq" id="WP_012887492.1">
    <property type="nucleotide sequence ID" value="NC_013595.1"/>
</dbReference>
<feature type="domain" description="Beta-lactamase-related" evidence="2">
    <location>
        <begin position="91"/>
        <end position="409"/>
    </location>
</feature>
<dbReference type="eggNOG" id="COG1680">
    <property type="taxonomic scope" value="Bacteria"/>
</dbReference>
<name>D2B633_STRRD</name>
<reference evidence="3 4" key="1">
    <citation type="journal article" date="2010" name="Stand. Genomic Sci.">
        <title>Complete genome sequence of Streptosporangium roseum type strain (NI 9100).</title>
        <authorList>
            <person name="Nolan M."/>
            <person name="Sikorski J."/>
            <person name="Jando M."/>
            <person name="Lucas S."/>
            <person name="Lapidus A."/>
            <person name="Glavina Del Rio T."/>
            <person name="Chen F."/>
            <person name="Tice H."/>
            <person name="Pitluck S."/>
            <person name="Cheng J.F."/>
            <person name="Chertkov O."/>
            <person name="Sims D."/>
            <person name="Meincke L."/>
            <person name="Brettin T."/>
            <person name="Han C."/>
            <person name="Detter J.C."/>
            <person name="Bruce D."/>
            <person name="Goodwin L."/>
            <person name="Land M."/>
            <person name="Hauser L."/>
            <person name="Chang Y.J."/>
            <person name="Jeffries C.D."/>
            <person name="Ivanova N."/>
            <person name="Mavromatis K."/>
            <person name="Mikhailova N."/>
            <person name="Chen A."/>
            <person name="Palaniappan K."/>
            <person name="Chain P."/>
            <person name="Rohde M."/>
            <person name="Goker M."/>
            <person name="Bristow J."/>
            <person name="Eisen J.A."/>
            <person name="Markowitz V."/>
            <person name="Hugenholtz P."/>
            <person name="Kyrpides N.C."/>
            <person name="Klenk H.P."/>
        </authorList>
    </citation>
    <scope>NUCLEOTIDE SEQUENCE [LARGE SCALE GENOMIC DNA]</scope>
    <source>
        <strain evidence="4">ATCC 12428 / DSM 43021 / JCM 3005 / NI 9100</strain>
    </source>
</reference>
<keyword evidence="1" id="KW-0732">Signal</keyword>
<dbReference type="STRING" id="479432.Sros_0727"/>
<gene>
    <name evidence="3" type="ordered locus">Sros_0727</name>
</gene>
<dbReference type="KEGG" id="sro:Sros_0727"/>
<dbReference type="EMBL" id="CP001814">
    <property type="protein sequence ID" value="ACZ83746.1"/>
    <property type="molecule type" value="Genomic_DNA"/>
</dbReference>
<dbReference type="HOGENOM" id="CLU_020027_2_3_11"/>
<protein>
    <submittedName>
        <fullName evidence="3">Alkaline D-peptidase</fullName>
    </submittedName>
</protein>
<keyword evidence="4" id="KW-1185">Reference proteome</keyword>
<dbReference type="PANTHER" id="PTHR46825">
    <property type="entry name" value="D-ALANYL-D-ALANINE-CARBOXYPEPTIDASE/ENDOPEPTIDASE AMPH"/>
    <property type="match status" value="1"/>
</dbReference>
<dbReference type="AlphaFoldDB" id="D2B633"/>
<dbReference type="MEROPS" id="S12.003"/>
<dbReference type="Proteomes" id="UP000002029">
    <property type="component" value="Chromosome"/>
</dbReference>
<dbReference type="Pfam" id="PF00144">
    <property type="entry name" value="Beta-lactamase"/>
    <property type="match status" value="1"/>
</dbReference>
<evidence type="ECO:0000313" key="4">
    <source>
        <dbReference type="Proteomes" id="UP000002029"/>
    </source>
</evidence>
<sequence>MSHSTAPSRSARPGSARRRRLPALATAAAVALGALGLAVAPAGADAARWSGPAGTVQTGPNGLARPADAVQTSLNGLARPADAVQTSLNGLVRSGEFPGVLAAVRGRDGRTRDYTAGVGNLETGAKVPVNGRVRIGSNTKTFVAVVVLQLADEGRIDLDAPVEKYLPGLVRGNGNDGRKFTTRQMLQHTAGLANYTQYLPPFSEVQHTYFEPRELLDMGLAHKPVFAPGKSWQYSNTGYVLLGLLVQKVTGRPISEEVTNRIIKPLGLRDTYWPGVGEQTIRGAHPHGYSSKDPDGRTGKNDVDVTEMDPSWGWAAGQLVGTPRDVNRFLGALLDGRLLKPALLEQMKQTVEAPGFPDGWSYGLGLMKIKLSCGGYAWGHGGDIHGYETRNGVTEDGRSATVAVTALPFAEAGADQVNAALDTALCAQK</sequence>
<evidence type="ECO:0000256" key="1">
    <source>
        <dbReference type="SAM" id="SignalP"/>
    </source>
</evidence>
<dbReference type="InterPro" id="IPR001466">
    <property type="entry name" value="Beta-lactam-related"/>
</dbReference>
<organism evidence="3 4">
    <name type="scientific">Streptosporangium roseum (strain ATCC 12428 / DSM 43021 / JCM 3005 / KCTC 9067 / NCIMB 10171 / NRRL 2505 / NI 9100)</name>
    <dbReference type="NCBI Taxonomy" id="479432"/>
    <lineage>
        <taxon>Bacteria</taxon>
        <taxon>Bacillati</taxon>
        <taxon>Actinomycetota</taxon>
        <taxon>Actinomycetes</taxon>
        <taxon>Streptosporangiales</taxon>
        <taxon>Streptosporangiaceae</taxon>
        <taxon>Streptosporangium</taxon>
    </lineage>
</organism>
<dbReference type="InterPro" id="IPR012338">
    <property type="entry name" value="Beta-lactam/transpept-like"/>
</dbReference>
<dbReference type="InterPro" id="IPR050491">
    <property type="entry name" value="AmpC-like"/>
</dbReference>
<feature type="signal peptide" evidence="1">
    <location>
        <begin position="1"/>
        <end position="46"/>
    </location>
</feature>
<dbReference type="InterPro" id="IPR006311">
    <property type="entry name" value="TAT_signal"/>
</dbReference>
<dbReference type="PROSITE" id="PS51318">
    <property type="entry name" value="TAT"/>
    <property type="match status" value="1"/>
</dbReference>